<feature type="transmembrane region" description="Helical" evidence="7">
    <location>
        <begin position="20"/>
        <end position="37"/>
    </location>
</feature>
<evidence type="ECO:0000256" key="1">
    <source>
        <dbReference type="ARBA" id="ARBA00004141"/>
    </source>
</evidence>
<protein>
    <recommendedName>
        <fullName evidence="8">Amino acid transporter transmembrane domain-containing protein</fullName>
    </recommendedName>
</protein>
<dbReference type="PANTHER" id="PTHR22950:SF674">
    <property type="entry name" value="AMINO ACID TRANSPORTER AVT3A"/>
    <property type="match status" value="1"/>
</dbReference>
<name>A0A9W7GZB7_HIBTR</name>
<keyword evidence="2" id="KW-0813">Transport</keyword>
<dbReference type="OrthoDB" id="1731085at2759"/>
<dbReference type="GO" id="GO:0015179">
    <property type="term" value="F:L-amino acid transmembrane transporter activity"/>
    <property type="evidence" value="ECO:0007669"/>
    <property type="project" value="TreeGrafter"/>
</dbReference>
<dbReference type="InterPro" id="IPR013057">
    <property type="entry name" value="AA_transpt_TM"/>
</dbReference>
<dbReference type="GO" id="GO:0015175">
    <property type="term" value="F:neutral L-amino acid transmembrane transporter activity"/>
    <property type="evidence" value="ECO:0007669"/>
    <property type="project" value="TreeGrafter"/>
</dbReference>
<evidence type="ECO:0000256" key="2">
    <source>
        <dbReference type="ARBA" id="ARBA00022448"/>
    </source>
</evidence>
<dbReference type="AlphaFoldDB" id="A0A9W7GZB7"/>
<dbReference type="Proteomes" id="UP001165190">
    <property type="component" value="Unassembled WGS sequence"/>
</dbReference>
<feature type="transmembrane region" description="Helical" evidence="7">
    <location>
        <begin position="77"/>
        <end position="99"/>
    </location>
</feature>
<evidence type="ECO:0000313" key="9">
    <source>
        <dbReference type="EMBL" id="GMI68265.1"/>
    </source>
</evidence>
<feature type="domain" description="Amino acid transporter transmembrane" evidence="8">
    <location>
        <begin position="20"/>
        <end position="98"/>
    </location>
</feature>
<dbReference type="Pfam" id="PF01490">
    <property type="entry name" value="Aa_trans"/>
    <property type="match status" value="1"/>
</dbReference>
<keyword evidence="4" id="KW-0029">Amino-acid transport</keyword>
<evidence type="ECO:0000256" key="7">
    <source>
        <dbReference type="SAM" id="Phobius"/>
    </source>
</evidence>
<dbReference type="PANTHER" id="PTHR22950">
    <property type="entry name" value="AMINO ACID TRANSPORTER"/>
    <property type="match status" value="1"/>
</dbReference>
<evidence type="ECO:0000256" key="3">
    <source>
        <dbReference type="ARBA" id="ARBA00022692"/>
    </source>
</evidence>
<evidence type="ECO:0000313" key="10">
    <source>
        <dbReference type="Proteomes" id="UP001165190"/>
    </source>
</evidence>
<feature type="transmembrane region" description="Helical" evidence="7">
    <location>
        <begin position="43"/>
        <end position="65"/>
    </location>
</feature>
<keyword evidence="5 7" id="KW-1133">Transmembrane helix</keyword>
<evidence type="ECO:0000256" key="6">
    <source>
        <dbReference type="ARBA" id="ARBA00023136"/>
    </source>
</evidence>
<keyword evidence="3 7" id="KW-0812">Transmembrane</keyword>
<sequence>MMNPVYEVVERRLCGSRYCLWLRWVVVLGVSLVALLVPNFADFLSLVGSSVCCTLGFVLPALFHLMVFKGELGWDVLLLDVVIVVIGLIMGISGTWSSLIEIFASNSKA</sequence>
<proteinExistence type="predicted"/>
<gene>
    <name evidence="9" type="ORF">HRI_000495800</name>
</gene>
<organism evidence="9 10">
    <name type="scientific">Hibiscus trionum</name>
    <name type="common">Flower of an hour</name>
    <dbReference type="NCBI Taxonomy" id="183268"/>
    <lineage>
        <taxon>Eukaryota</taxon>
        <taxon>Viridiplantae</taxon>
        <taxon>Streptophyta</taxon>
        <taxon>Embryophyta</taxon>
        <taxon>Tracheophyta</taxon>
        <taxon>Spermatophyta</taxon>
        <taxon>Magnoliopsida</taxon>
        <taxon>eudicotyledons</taxon>
        <taxon>Gunneridae</taxon>
        <taxon>Pentapetalae</taxon>
        <taxon>rosids</taxon>
        <taxon>malvids</taxon>
        <taxon>Malvales</taxon>
        <taxon>Malvaceae</taxon>
        <taxon>Malvoideae</taxon>
        <taxon>Hibiscus</taxon>
    </lineage>
</organism>
<evidence type="ECO:0000259" key="8">
    <source>
        <dbReference type="Pfam" id="PF01490"/>
    </source>
</evidence>
<comment type="subcellular location">
    <subcellularLocation>
        <location evidence="1">Membrane</location>
        <topology evidence="1">Multi-pass membrane protein</topology>
    </subcellularLocation>
</comment>
<reference evidence="9" key="1">
    <citation type="submission" date="2023-05" db="EMBL/GenBank/DDBJ databases">
        <title>Genome and transcriptome analyses reveal genes involved in the formation of fine ridges on petal epidermal cells in Hibiscus trionum.</title>
        <authorList>
            <person name="Koshimizu S."/>
            <person name="Masuda S."/>
            <person name="Ishii T."/>
            <person name="Shirasu K."/>
            <person name="Hoshino A."/>
            <person name="Arita M."/>
        </authorList>
    </citation>
    <scope>NUCLEOTIDE SEQUENCE</scope>
    <source>
        <strain evidence="9">Hamamatsu line</strain>
    </source>
</reference>
<dbReference type="GO" id="GO:0005774">
    <property type="term" value="C:vacuolar membrane"/>
    <property type="evidence" value="ECO:0007669"/>
    <property type="project" value="TreeGrafter"/>
</dbReference>
<keyword evidence="6 7" id="KW-0472">Membrane</keyword>
<keyword evidence="10" id="KW-1185">Reference proteome</keyword>
<accession>A0A9W7GZB7</accession>
<dbReference type="EMBL" id="BSYR01000006">
    <property type="protein sequence ID" value="GMI68265.1"/>
    <property type="molecule type" value="Genomic_DNA"/>
</dbReference>
<comment type="caution">
    <text evidence="9">The sequence shown here is derived from an EMBL/GenBank/DDBJ whole genome shotgun (WGS) entry which is preliminary data.</text>
</comment>
<evidence type="ECO:0000256" key="5">
    <source>
        <dbReference type="ARBA" id="ARBA00022989"/>
    </source>
</evidence>
<evidence type="ECO:0000256" key="4">
    <source>
        <dbReference type="ARBA" id="ARBA00022970"/>
    </source>
</evidence>